<dbReference type="Proteomes" id="UP000282977">
    <property type="component" value="Unassembled WGS sequence"/>
</dbReference>
<dbReference type="RefSeq" id="WP_127689228.1">
    <property type="nucleotide sequence ID" value="NZ_RZUL01000001.1"/>
</dbReference>
<accession>A0A437JCP9</accession>
<sequence length="135" mass="13813">MQGKGAFARRGQTAIMLALLLCALFARALVPAGWMPAIAGEGYTITLCTGAGAMSVWVDGDGQVHKQKPSNTDRTDQPCSFAGFLNAATLPDMVGAPVPFLAYGIARIVLPVTTLAIGRGLAAPPPPPTGPPATL</sequence>
<keyword evidence="2" id="KW-1185">Reference proteome</keyword>
<organism evidence="1 2">
    <name type="scientific">Sphingobium algorifonticola</name>
    <dbReference type="NCBI Taxonomy" id="2008318"/>
    <lineage>
        <taxon>Bacteria</taxon>
        <taxon>Pseudomonadati</taxon>
        <taxon>Pseudomonadota</taxon>
        <taxon>Alphaproteobacteria</taxon>
        <taxon>Sphingomonadales</taxon>
        <taxon>Sphingomonadaceae</taxon>
        <taxon>Sphingobium</taxon>
    </lineage>
</organism>
<proteinExistence type="predicted"/>
<evidence type="ECO:0000313" key="1">
    <source>
        <dbReference type="EMBL" id="RVT43689.1"/>
    </source>
</evidence>
<evidence type="ECO:0000313" key="2">
    <source>
        <dbReference type="Proteomes" id="UP000282977"/>
    </source>
</evidence>
<dbReference type="EMBL" id="RZUL01000001">
    <property type="protein sequence ID" value="RVT43689.1"/>
    <property type="molecule type" value="Genomic_DNA"/>
</dbReference>
<protein>
    <recommendedName>
        <fullName evidence="3">DUF2946 domain-containing protein</fullName>
    </recommendedName>
</protein>
<gene>
    <name evidence="1" type="ORF">ENE74_03530</name>
</gene>
<evidence type="ECO:0008006" key="3">
    <source>
        <dbReference type="Google" id="ProtNLM"/>
    </source>
</evidence>
<dbReference type="AlphaFoldDB" id="A0A437JCP9"/>
<comment type="caution">
    <text evidence="1">The sequence shown here is derived from an EMBL/GenBank/DDBJ whole genome shotgun (WGS) entry which is preliminary data.</text>
</comment>
<dbReference type="OrthoDB" id="7474988at2"/>
<name>A0A437JCP9_9SPHN</name>
<reference evidence="1 2" key="1">
    <citation type="submission" date="2019-01" db="EMBL/GenBank/DDBJ databases">
        <authorList>
            <person name="Chen W.-M."/>
        </authorList>
    </citation>
    <scope>NUCLEOTIDE SEQUENCE [LARGE SCALE GENOMIC DNA]</scope>
    <source>
        <strain evidence="1 2">TLA-22</strain>
    </source>
</reference>